<dbReference type="InterPro" id="IPR011990">
    <property type="entry name" value="TPR-like_helical_dom_sf"/>
</dbReference>
<feature type="compositionally biased region" description="Low complexity" evidence="4">
    <location>
        <begin position="162"/>
        <end position="180"/>
    </location>
</feature>
<comment type="subcellular location">
    <subcellularLocation>
        <location evidence="1">Nucleus</location>
    </subcellularLocation>
</comment>
<proteinExistence type="predicted"/>
<feature type="compositionally biased region" description="Gly residues" evidence="4">
    <location>
        <begin position="287"/>
        <end position="311"/>
    </location>
</feature>
<dbReference type="SUPFAM" id="SSF48452">
    <property type="entry name" value="TPR-like"/>
    <property type="match status" value="1"/>
</dbReference>
<sequence>LFLRARKWQQGLASSEYGCWRLYADAALLEWRRGHDAAAARNIFEKGLEDPRVFREPQYAMAYLDLLVGMGDVDNARALLARVLADEANARCVALWQRYLAFEGMAGDLNAVLEVERQATAALRGEEAEQLRAALPLIRRDYNFLRSPTDLRRVLGLPSGASDASTSAAGGPPGSAIRPPTAYSNPAGSGAGQEPQPLKQLPAQLGLFINSLPPPHAVEGIVPDVDQVMEALLALDLAPAVVTQVCLDLEAGKIPLQLGPPMAVDQPPYQQQQQDPQYGRLDLQGPPYGGAPGPYGYGQGSPGSGPGGPRGGYPPEPYADGGPPPPGGPDEYGKRRQQYGYDPNEGEDDGYDNGYGGGRDVYHQRLRRRMDQ</sequence>
<evidence type="ECO:0000313" key="7">
    <source>
        <dbReference type="Proteomes" id="UP000236333"/>
    </source>
</evidence>
<feature type="non-terminal residue" evidence="6">
    <location>
        <position position="1"/>
    </location>
</feature>
<accession>A0A2J8AFI5</accession>
<dbReference type="InterPro" id="IPR008847">
    <property type="entry name" value="Suf"/>
</dbReference>
<dbReference type="Gene3D" id="1.25.40.10">
    <property type="entry name" value="Tetratricopeptide repeat domain"/>
    <property type="match status" value="1"/>
</dbReference>
<feature type="compositionally biased region" description="Low complexity" evidence="4">
    <location>
        <begin position="265"/>
        <end position="278"/>
    </location>
</feature>
<keyword evidence="7" id="KW-1185">Reference proteome</keyword>
<evidence type="ECO:0000313" key="6">
    <source>
        <dbReference type="EMBL" id="PNH11274.1"/>
    </source>
</evidence>
<name>A0A2J8AFI5_9CHLO</name>
<feature type="region of interest" description="Disordered" evidence="4">
    <location>
        <begin position="162"/>
        <end position="197"/>
    </location>
</feature>
<dbReference type="EMBL" id="PGGS01000033">
    <property type="protein sequence ID" value="PNH11274.1"/>
    <property type="molecule type" value="Genomic_DNA"/>
</dbReference>
<dbReference type="OrthoDB" id="26282at2759"/>
<dbReference type="PANTHER" id="PTHR19980">
    <property type="entry name" value="RNA CLEAVAGE STIMULATION FACTOR"/>
    <property type="match status" value="1"/>
</dbReference>
<feature type="domain" description="Suppressor of forked" evidence="5">
    <location>
        <begin position="19"/>
        <end position="127"/>
    </location>
</feature>
<dbReference type="AlphaFoldDB" id="A0A2J8AFI5"/>
<dbReference type="InterPro" id="IPR003107">
    <property type="entry name" value="HAT"/>
</dbReference>
<dbReference type="GO" id="GO:0003729">
    <property type="term" value="F:mRNA binding"/>
    <property type="evidence" value="ECO:0007669"/>
    <property type="project" value="TreeGrafter"/>
</dbReference>
<gene>
    <name evidence="6" type="ORF">TSOC_001907</name>
</gene>
<dbReference type="Pfam" id="PF05843">
    <property type="entry name" value="Suf"/>
    <property type="match status" value="1"/>
</dbReference>
<dbReference type="GO" id="GO:0005634">
    <property type="term" value="C:nucleus"/>
    <property type="evidence" value="ECO:0007669"/>
    <property type="project" value="UniProtKB-SubCell"/>
</dbReference>
<evidence type="ECO:0000256" key="1">
    <source>
        <dbReference type="ARBA" id="ARBA00004123"/>
    </source>
</evidence>
<dbReference type="PANTHER" id="PTHR19980:SF0">
    <property type="entry name" value="CLEAVAGE STIMULATION FACTOR SUBUNIT 3"/>
    <property type="match status" value="1"/>
</dbReference>
<reference evidence="6 7" key="1">
    <citation type="journal article" date="2017" name="Mol. Biol. Evol.">
        <title>The 4-celled Tetrabaena socialis nuclear genome reveals the essential components for genetic control of cell number at the origin of multicellularity in the volvocine lineage.</title>
        <authorList>
            <person name="Featherston J."/>
            <person name="Arakaki Y."/>
            <person name="Hanschen E.R."/>
            <person name="Ferris P.J."/>
            <person name="Michod R.E."/>
            <person name="Olson B.J.S.C."/>
            <person name="Nozaki H."/>
            <person name="Durand P.M."/>
        </authorList>
    </citation>
    <scope>NUCLEOTIDE SEQUENCE [LARGE SCALE GENOMIC DNA]</scope>
    <source>
        <strain evidence="6 7">NIES-571</strain>
    </source>
</reference>
<keyword evidence="2" id="KW-0677">Repeat</keyword>
<protein>
    <submittedName>
        <fullName evidence="6">Protein suppressor of forked</fullName>
    </submittedName>
</protein>
<dbReference type="Proteomes" id="UP000236333">
    <property type="component" value="Unassembled WGS sequence"/>
</dbReference>
<dbReference type="InterPro" id="IPR045243">
    <property type="entry name" value="Rna14-like"/>
</dbReference>
<evidence type="ECO:0000256" key="4">
    <source>
        <dbReference type="SAM" id="MobiDB-lite"/>
    </source>
</evidence>
<evidence type="ECO:0000259" key="5">
    <source>
        <dbReference type="Pfam" id="PF05843"/>
    </source>
</evidence>
<feature type="compositionally biased region" description="Pro residues" evidence="4">
    <location>
        <begin position="312"/>
        <end position="328"/>
    </location>
</feature>
<keyword evidence="3" id="KW-0539">Nucleus</keyword>
<comment type="caution">
    <text evidence="6">The sequence shown here is derived from an EMBL/GenBank/DDBJ whole genome shotgun (WGS) entry which is preliminary data.</text>
</comment>
<dbReference type="GO" id="GO:0031124">
    <property type="term" value="P:mRNA 3'-end processing"/>
    <property type="evidence" value="ECO:0007669"/>
    <property type="project" value="InterPro"/>
</dbReference>
<feature type="region of interest" description="Disordered" evidence="4">
    <location>
        <begin position="260"/>
        <end position="372"/>
    </location>
</feature>
<organism evidence="6 7">
    <name type="scientific">Tetrabaena socialis</name>
    <dbReference type="NCBI Taxonomy" id="47790"/>
    <lineage>
        <taxon>Eukaryota</taxon>
        <taxon>Viridiplantae</taxon>
        <taxon>Chlorophyta</taxon>
        <taxon>core chlorophytes</taxon>
        <taxon>Chlorophyceae</taxon>
        <taxon>CS clade</taxon>
        <taxon>Chlamydomonadales</taxon>
        <taxon>Tetrabaenaceae</taxon>
        <taxon>Tetrabaena</taxon>
    </lineage>
</organism>
<evidence type="ECO:0000256" key="2">
    <source>
        <dbReference type="ARBA" id="ARBA00022737"/>
    </source>
</evidence>
<evidence type="ECO:0000256" key="3">
    <source>
        <dbReference type="ARBA" id="ARBA00023242"/>
    </source>
</evidence>
<dbReference type="SMART" id="SM00386">
    <property type="entry name" value="HAT"/>
    <property type="match status" value="2"/>
</dbReference>